<name>B8BJZ9_ORYSI</name>
<organism evidence="1 2">
    <name type="scientific">Oryza sativa subsp. indica</name>
    <name type="common">Rice</name>
    <dbReference type="NCBI Taxonomy" id="39946"/>
    <lineage>
        <taxon>Eukaryota</taxon>
        <taxon>Viridiplantae</taxon>
        <taxon>Streptophyta</taxon>
        <taxon>Embryophyta</taxon>
        <taxon>Tracheophyta</taxon>
        <taxon>Spermatophyta</taxon>
        <taxon>Magnoliopsida</taxon>
        <taxon>Liliopsida</taxon>
        <taxon>Poales</taxon>
        <taxon>Poaceae</taxon>
        <taxon>BOP clade</taxon>
        <taxon>Oryzoideae</taxon>
        <taxon>Oryzeae</taxon>
        <taxon>Oryzinae</taxon>
        <taxon>Oryza</taxon>
        <taxon>Oryza sativa</taxon>
    </lineage>
</organism>
<keyword evidence="2" id="KW-1185">Reference proteome</keyword>
<gene>
    <name evidence="1" type="ORF">OsI_35753</name>
</gene>
<reference evidence="1 2" key="1">
    <citation type="journal article" date="2005" name="PLoS Biol.">
        <title>The genomes of Oryza sativa: a history of duplications.</title>
        <authorList>
            <person name="Yu J."/>
            <person name="Wang J."/>
            <person name="Lin W."/>
            <person name="Li S."/>
            <person name="Li H."/>
            <person name="Zhou J."/>
            <person name="Ni P."/>
            <person name="Dong W."/>
            <person name="Hu S."/>
            <person name="Zeng C."/>
            <person name="Zhang J."/>
            <person name="Zhang Y."/>
            <person name="Li R."/>
            <person name="Xu Z."/>
            <person name="Li S."/>
            <person name="Li X."/>
            <person name="Zheng H."/>
            <person name="Cong L."/>
            <person name="Lin L."/>
            <person name="Yin J."/>
            <person name="Geng J."/>
            <person name="Li G."/>
            <person name="Shi J."/>
            <person name="Liu J."/>
            <person name="Lv H."/>
            <person name="Li J."/>
            <person name="Wang J."/>
            <person name="Deng Y."/>
            <person name="Ran L."/>
            <person name="Shi X."/>
            <person name="Wang X."/>
            <person name="Wu Q."/>
            <person name="Li C."/>
            <person name="Ren X."/>
            <person name="Wang J."/>
            <person name="Wang X."/>
            <person name="Li D."/>
            <person name="Liu D."/>
            <person name="Zhang X."/>
            <person name="Ji Z."/>
            <person name="Zhao W."/>
            <person name="Sun Y."/>
            <person name="Zhang Z."/>
            <person name="Bao J."/>
            <person name="Han Y."/>
            <person name="Dong L."/>
            <person name="Ji J."/>
            <person name="Chen P."/>
            <person name="Wu S."/>
            <person name="Liu J."/>
            <person name="Xiao Y."/>
            <person name="Bu D."/>
            <person name="Tan J."/>
            <person name="Yang L."/>
            <person name="Ye C."/>
            <person name="Zhang J."/>
            <person name="Xu J."/>
            <person name="Zhou Y."/>
            <person name="Yu Y."/>
            <person name="Zhang B."/>
            <person name="Zhuang S."/>
            <person name="Wei H."/>
            <person name="Liu B."/>
            <person name="Lei M."/>
            <person name="Yu H."/>
            <person name="Li Y."/>
            <person name="Xu H."/>
            <person name="Wei S."/>
            <person name="He X."/>
            <person name="Fang L."/>
            <person name="Zhang Z."/>
            <person name="Zhang Y."/>
            <person name="Huang X."/>
            <person name="Su Z."/>
            <person name="Tong W."/>
            <person name="Li J."/>
            <person name="Tong Z."/>
            <person name="Li S."/>
            <person name="Ye J."/>
            <person name="Wang L."/>
            <person name="Fang L."/>
            <person name="Lei T."/>
            <person name="Chen C."/>
            <person name="Chen H."/>
            <person name="Xu Z."/>
            <person name="Li H."/>
            <person name="Huang H."/>
            <person name="Zhang F."/>
            <person name="Xu H."/>
            <person name="Li N."/>
            <person name="Zhao C."/>
            <person name="Li S."/>
            <person name="Dong L."/>
            <person name="Huang Y."/>
            <person name="Li L."/>
            <person name="Xi Y."/>
            <person name="Qi Q."/>
            <person name="Li W."/>
            <person name="Zhang B."/>
            <person name="Hu W."/>
            <person name="Zhang Y."/>
            <person name="Tian X."/>
            <person name="Jiao Y."/>
            <person name="Liang X."/>
            <person name="Jin J."/>
            <person name="Gao L."/>
            <person name="Zheng W."/>
            <person name="Hao B."/>
            <person name="Liu S."/>
            <person name="Wang W."/>
            <person name="Yuan L."/>
            <person name="Cao M."/>
            <person name="McDermott J."/>
            <person name="Samudrala R."/>
            <person name="Wang J."/>
            <person name="Wong G.K."/>
            <person name="Yang H."/>
        </authorList>
    </citation>
    <scope>NUCLEOTIDE SEQUENCE [LARGE SCALE GENOMIC DNA]</scope>
    <source>
        <strain evidence="2">cv. 93-11</strain>
    </source>
</reference>
<dbReference type="EMBL" id="CM000136">
    <property type="protein sequence ID" value="EEC67985.1"/>
    <property type="molecule type" value="Genomic_DNA"/>
</dbReference>
<dbReference type="Gramene" id="BGIOSGA035098-TA">
    <property type="protein sequence ID" value="BGIOSGA035098-PA"/>
    <property type="gene ID" value="BGIOSGA035098"/>
</dbReference>
<protein>
    <submittedName>
        <fullName evidence="1">Uncharacterized protein</fullName>
    </submittedName>
</protein>
<accession>B8BJZ9</accession>
<proteinExistence type="predicted"/>
<sequence>MCDVYVHDYLAYNHDDIELALGDSNYGTIELHLGHSHNHRHCFIMCAQDDVDLALGHSNSSVMELTLDHIMDLELCHSHRLDFHGDNICNVVELPLSHDHIFLAYGHDGVDLAPDHINDSILELALHQPMELELGHGHRLDVHGDLGIRKFCITGKGVLHDMNLVEIIQNHLGTMVFA</sequence>
<evidence type="ECO:0000313" key="1">
    <source>
        <dbReference type="EMBL" id="EEC67985.1"/>
    </source>
</evidence>
<dbReference type="HOGENOM" id="CLU_1512982_0_0_1"/>
<evidence type="ECO:0000313" key="2">
    <source>
        <dbReference type="Proteomes" id="UP000007015"/>
    </source>
</evidence>
<dbReference type="Proteomes" id="UP000007015">
    <property type="component" value="Chromosome 11"/>
</dbReference>
<dbReference type="AlphaFoldDB" id="B8BJZ9"/>